<dbReference type="GO" id="GO:0020037">
    <property type="term" value="F:heme binding"/>
    <property type="evidence" value="ECO:0007669"/>
    <property type="project" value="InterPro"/>
</dbReference>
<reference evidence="9" key="1">
    <citation type="submission" date="2021-01" db="EMBL/GenBank/DDBJ databases">
        <title>Whole genome shotgun sequence of Actinoplanes rishiriensis NBRC 108556.</title>
        <authorList>
            <person name="Komaki H."/>
            <person name="Tamura T."/>
        </authorList>
    </citation>
    <scope>NUCLEOTIDE SEQUENCE</scope>
    <source>
        <strain evidence="9">NBRC 108556</strain>
    </source>
</reference>
<dbReference type="InterPro" id="IPR002401">
    <property type="entry name" value="Cyt_P450_E_grp-I"/>
</dbReference>
<dbReference type="EMBL" id="BOMV01000082">
    <property type="protein sequence ID" value="GIF00282.1"/>
    <property type="molecule type" value="Genomic_DNA"/>
</dbReference>
<evidence type="ECO:0000256" key="5">
    <source>
        <dbReference type="ARBA" id="ARBA00023002"/>
    </source>
</evidence>
<keyword evidence="4 8" id="KW-0479">Metal-binding</keyword>
<proteinExistence type="inferred from homology"/>
<evidence type="ECO:0000256" key="7">
    <source>
        <dbReference type="ARBA" id="ARBA00023033"/>
    </source>
</evidence>
<keyword evidence="5" id="KW-0560">Oxidoreductase</keyword>
<dbReference type="PRINTS" id="PR00463">
    <property type="entry name" value="EP450I"/>
</dbReference>
<dbReference type="InterPro" id="IPR036396">
    <property type="entry name" value="Cyt_P450_sf"/>
</dbReference>
<keyword evidence="6 8" id="KW-0408">Iron</keyword>
<dbReference type="GO" id="GO:0005506">
    <property type="term" value="F:iron ion binding"/>
    <property type="evidence" value="ECO:0007669"/>
    <property type="project" value="InterPro"/>
</dbReference>
<dbReference type="AlphaFoldDB" id="A0A919MUF4"/>
<comment type="caution">
    <text evidence="9">The sequence shown here is derived from an EMBL/GenBank/DDBJ whole genome shotgun (WGS) entry which is preliminary data.</text>
</comment>
<keyword evidence="3 8" id="KW-0349">Heme</keyword>
<evidence type="ECO:0000313" key="10">
    <source>
        <dbReference type="Proteomes" id="UP000636960"/>
    </source>
</evidence>
<gene>
    <name evidence="9" type="primary">cypC</name>
    <name evidence="9" type="ORF">Ari01nite_77460</name>
</gene>
<name>A0A919MUF4_9ACTN</name>
<dbReference type="PANTHER" id="PTHR24286:SF24">
    <property type="entry name" value="LANOSTEROL 14-ALPHA DEMETHYLASE"/>
    <property type="match status" value="1"/>
</dbReference>
<dbReference type="InterPro" id="IPR001128">
    <property type="entry name" value="Cyt_P450"/>
</dbReference>
<dbReference type="Gene3D" id="1.10.630.10">
    <property type="entry name" value="Cytochrome P450"/>
    <property type="match status" value="1"/>
</dbReference>
<evidence type="ECO:0000256" key="2">
    <source>
        <dbReference type="ARBA" id="ARBA00010617"/>
    </source>
</evidence>
<dbReference type="Proteomes" id="UP000636960">
    <property type="component" value="Unassembled WGS sequence"/>
</dbReference>
<keyword evidence="10" id="KW-1185">Reference proteome</keyword>
<dbReference type="PANTHER" id="PTHR24286">
    <property type="entry name" value="CYTOCHROME P450 26"/>
    <property type="match status" value="1"/>
</dbReference>
<dbReference type="CDD" id="cd11067">
    <property type="entry name" value="CYP152"/>
    <property type="match status" value="1"/>
</dbReference>
<keyword evidence="7" id="KW-0503">Monooxygenase</keyword>
<dbReference type="GO" id="GO:0016125">
    <property type="term" value="P:sterol metabolic process"/>
    <property type="evidence" value="ECO:0007669"/>
    <property type="project" value="TreeGrafter"/>
</dbReference>
<feature type="binding site" description="axial binding residue" evidence="8">
    <location>
        <position position="365"/>
    </location>
    <ligand>
        <name>heme</name>
        <dbReference type="ChEBI" id="CHEBI:30413"/>
    </ligand>
    <ligandPart>
        <name>Fe</name>
        <dbReference type="ChEBI" id="CHEBI:18248"/>
    </ligandPart>
</feature>
<protein>
    <submittedName>
        <fullName evidence="9">Cytochrome P450</fullName>
    </submittedName>
</protein>
<dbReference type="GO" id="GO:0016705">
    <property type="term" value="F:oxidoreductase activity, acting on paired donors, with incorporation or reduction of molecular oxygen"/>
    <property type="evidence" value="ECO:0007669"/>
    <property type="project" value="InterPro"/>
</dbReference>
<dbReference type="Pfam" id="PF00067">
    <property type="entry name" value="p450"/>
    <property type="match status" value="1"/>
</dbReference>
<evidence type="ECO:0000256" key="4">
    <source>
        <dbReference type="ARBA" id="ARBA00022723"/>
    </source>
</evidence>
<evidence type="ECO:0000256" key="3">
    <source>
        <dbReference type="ARBA" id="ARBA00022617"/>
    </source>
</evidence>
<dbReference type="GO" id="GO:0004497">
    <property type="term" value="F:monooxygenase activity"/>
    <property type="evidence" value="ECO:0007669"/>
    <property type="project" value="UniProtKB-KW"/>
</dbReference>
<comment type="similarity">
    <text evidence="2">Belongs to the cytochrome P450 family.</text>
</comment>
<evidence type="ECO:0000256" key="8">
    <source>
        <dbReference type="PIRSR" id="PIRSR602401-1"/>
    </source>
</evidence>
<organism evidence="9 10">
    <name type="scientific">Paractinoplanes rishiriensis</name>
    <dbReference type="NCBI Taxonomy" id="1050105"/>
    <lineage>
        <taxon>Bacteria</taxon>
        <taxon>Bacillati</taxon>
        <taxon>Actinomycetota</taxon>
        <taxon>Actinomycetes</taxon>
        <taxon>Micromonosporales</taxon>
        <taxon>Micromonosporaceae</taxon>
        <taxon>Paractinoplanes</taxon>
    </lineage>
</organism>
<evidence type="ECO:0000256" key="1">
    <source>
        <dbReference type="ARBA" id="ARBA00001971"/>
    </source>
</evidence>
<sequence length="414" mass="45687">MWAGFAPSPEGIRKAMPLLDQALTAPIKGYAWLPDLRRRTHGRPVPIRLLGLPAVALGGPAAAQFFYEKGNFERHGAIPGPVLDTLFGRGAVHTLDGQAHEARKALFVALLMQDGVDILAKMVGEAFDEAADGWRGGPPVSLFDATAEVIATTVARWVGVPENESDRIAQARDMIAMVDGSVALGPRHARARLARRRQERRLAELIEAVRREEPLPSALSAIAHHTADGCLLDARTAAVELLNIIRPATAVTWFVAFAAHALERWPGNRARLTDDDFALAFVHELRRFYPFVPFLAARAARDLHIQRVDIRRGALTLLDVYGQHHDARVWPEPYEFRPERFLRRQIGEFELIPQGGGDPRTGHRCPGENITVALLGELVQRLGRLEYYLPAQDLSIDLGRVPARVRSGPLIVVG</sequence>
<accession>A0A919MUF4</accession>
<evidence type="ECO:0000256" key="6">
    <source>
        <dbReference type="ARBA" id="ARBA00023004"/>
    </source>
</evidence>
<dbReference type="SUPFAM" id="SSF48264">
    <property type="entry name" value="Cytochrome P450"/>
    <property type="match status" value="1"/>
</dbReference>
<comment type="cofactor">
    <cofactor evidence="1 8">
        <name>heme</name>
        <dbReference type="ChEBI" id="CHEBI:30413"/>
    </cofactor>
</comment>
<evidence type="ECO:0000313" key="9">
    <source>
        <dbReference type="EMBL" id="GIF00282.1"/>
    </source>
</evidence>